<accession>A0A813NBD2</accession>
<dbReference type="InterPro" id="IPR003754">
    <property type="entry name" value="4pyrrol_synth_uPrphyn_synth"/>
</dbReference>
<dbReference type="Gene3D" id="3.40.50.10090">
    <property type="match status" value="1"/>
</dbReference>
<name>A0A813NBD2_9BILA</name>
<reference evidence="2" key="1">
    <citation type="submission" date="2021-02" db="EMBL/GenBank/DDBJ databases">
        <authorList>
            <person name="Nowell W R."/>
        </authorList>
    </citation>
    <scope>NUCLEOTIDE SEQUENCE</scope>
</reference>
<evidence type="ECO:0000313" key="2">
    <source>
        <dbReference type="EMBL" id="CAF0732370.1"/>
    </source>
</evidence>
<dbReference type="GO" id="GO:0006782">
    <property type="term" value="P:protoporphyrinogen IX biosynthetic process"/>
    <property type="evidence" value="ECO:0007669"/>
    <property type="project" value="UniProtKB-UniPathway"/>
</dbReference>
<dbReference type="InterPro" id="IPR036108">
    <property type="entry name" value="4pyrrol_syn_uPrphyn_synt_sf"/>
</dbReference>
<protein>
    <recommendedName>
        <fullName evidence="1">Tetrapyrrole biosynthesis uroporphyrinogen III synthase domain-containing protein</fullName>
    </recommendedName>
</protein>
<dbReference type="PANTHER" id="PTHR12390">
    <property type="entry name" value="UROPORPHYRINOGEN III SYNTHASE"/>
    <property type="match status" value="1"/>
</dbReference>
<dbReference type="Pfam" id="PF02602">
    <property type="entry name" value="HEM4"/>
    <property type="match status" value="1"/>
</dbReference>
<gene>
    <name evidence="2" type="ORF">JYZ213_LOCUS1294</name>
</gene>
<dbReference type="PANTHER" id="PTHR12390:SF0">
    <property type="entry name" value="UROPORPHYRINOGEN-III SYNTHASE"/>
    <property type="match status" value="1"/>
</dbReference>
<proteinExistence type="predicted"/>
<dbReference type="GO" id="GO:0004852">
    <property type="term" value="F:uroporphyrinogen-III synthase activity"/>
    <property type="evidence" value="ECO:0007669"/>
    <property type="project" value="InterPro"/>
</dbReference>
<dbReference type="SUPFAM" id="SSF69618">
    <property type="entry name" value="HemD-like"/>
    <property type="match status" value="1"/>
</dbReference>
<organism evidence="2 3">
    <name type="scientific">Adineta steineri</name>
    <dbReference type="NCBI Taxonomy" id="433720"/>
    <lineage>
        <taxon>Eukaryota</taxon>
        <taxon>Metazoa</taxon>
        <taxon>Spiralia</taxon>
        <taxon>Gnathifera</taxon>
        <taxon>Rotifera</taxon>
        <taxon>Eurotatoria</taxon>
        <taxon>Bdelloidea</taxon>
        <taxon>Adinetida</taxon>
        <taxon>Adinetidae</taxon>
        <taxon>Adineta</taxon>
    </lineage>
</organism>
<evidence type="ECO:0000313" key="3">
    <source>
        <dbReference type="Proteomes" id="UP000663845"/>
    </source>
</evidence>
<dbReference type="UniPathway" id="UPA00251">
    <property type="reaction ID" value="UER00320"/>
</dbReference>
<dbReference type="InterPro" id="IPR039793">
    <property type="entry name" value="UROS/Hem4"/>
</dbReference>
<dbReference type="GO" id="GO:0006780">
    <property type="term" value="P:uroporphyrinogen III biosynthetic process"/>
    <property type="evidence" value="ECO:0007669"/>
    <property type="project" value="InterPro"/>
</dbReference>
<dbReference type="Proteomes" id="UP000663845">
    <property type="component" value="Unassembled WGS sequence"/>
</dbReference>
<feature type="domain" description="Tetrapyrrole biosynthesis uroporphyrinogen III synthase" evidence="1">
    <location>
        <begin position="59"/>
        <end position="142"/>
    </location>
</feature>
<dbReference type="GO" id="GO:0005829">
    <property type="term" value="C:cytosol"/>
    <property type="evidence" value="ECO:0007669"/>
    <property type="project" value="TreeGrafter"/>
</dbReference>
<sequence length="171" mass="19280">MSTKVFLRRLNDMGTFNLLQDKLSRLNDTYLSNSCDTNVSRCIDIIELNARVQRELFKLLNLVSAEGIHLDEIIVYETIPSDSLDQELQEYLTTQGTPDVLGFFSPSGFDSVLKASQRIGFDFTNNKSTLISLGKTTSAAIRNTLEEISFDERSCSKPTAEEFLRVVQNII</sequence>
<evidence type="ECO:0000259" key="1">
    <source>
        <dbReference type="Pfam" id="PF02602"/>
    </source>
</evidence>
<dbReference type="EMBL" id="CAJNOG010000006">
    <property type="protein sequence ID" value="CAF0732370.1"/>
    <property type="molecule type" value="Genomic_DNA"/>
</dbReference>
<comment type="caution">
    <text evidence="2">The sequence shown here is derived from an EMBL/GenBank/DDBJ whole genome shotgun (WGS) entry which is preliminary data.</text>
</comment>
<dbReference type="AlphaFoldDB" id="A0A813NBD2"/>